<accession>I5B065</accession>
<dbReference type="Gene3D" id="3.40.1010.10">
    <property type="entry name" value="Cobalt-precorrin-4 Transmethylase, Domain 1"/>
    <property type="match status" value="1"/>
</dbReference>
<dbReference type="PIRSF" id="PIRSF036427">
    <property type="entry name" value="Precrrn-2_mtase"/>
    <property type="match status" value="1"/>
</dbReference>
<dbReference type="NCBIfam" id="TIGR01467">
    <property type="entry name" value="cobI_cbiL"/>
    <property type="match status" value="1"/>
</dbReference>
<dbReference type="InterPro" id="IPR000878">
    <property type="entry name" value="4pyrrol_Mease"/>
</dbReference>
<comment type="pathway">
    <text evidence="1">Cofactor biosynthesis; adenosylcobalamin biosynthesis.</text>
</comment>
<organism evidence="9 10">
    <name type="scientific">Desulfobacter postgatei 2ac9</name>
    <dbReference type="NCBI Taxonomy" id="879212"/>
    <lineage>
        <taxon>Bacteria</taxon>
        <taxon>Pseudomonadati</taxon>
        <taxon>Thermodesulfobacteriota</taxon>
        <taxon>Desulfobacteria</taxon>
        <taxon>Desulfobacterales</taxon>
        <taxon>Desulfobacteraceae</taxon>
        <taxon>Desulfobacter</taxon>
    </lineage>
</organism>
<feature type="domain" description="Tetrapyrrole methylase" evidence="8">
    <location>
        <begin position="6"/>
        <end position="214"/>
    </location>
</feature>
<dbReference type="CDD" id="cd11645">
    <property type="entry name" value="Precorrin_2_C20_MT"/>
    <property type="match status" value="1"/>
</dbReference>
<evidence type="ECO:0000256" key="1">
    <source>
        <dbReference type="ARBA" id="ARBA00004953"/>
    </source>
</evidence>
<protein>
    <submittedName>
        <fullName evidence="9">Precorrin-2 C20-methyltransferase</fullName>
    </submittedName>
</protein>
<evidence type="ECO:0000259" key="8">
    <source>
        <dbReference type="Pfam" id="PF00590"/>
    </source>
</evidence>
<dbReference type="RefSeq" id="WP_004071729.1">
    <property type="nucleotide sequence ID" value="NZ_CM001488.1"/>
</dbReference>
<dbReference type="InterPro" id="IPR014777">
    <property type="entry name" value="4pyrrole_Mease_sub1"/>
</dbReference>
<gene>
    <name evidence="9" type="ORF">DespoDRAFT_00901</name>
</gene>
<sequence>MTQGILYGIGVGPGDPDFITLKAVSILSQVDVVFGASSAKNSHSQAAEIVKPHLKASVPIQILPFPMTRNKQVMEAAWQDNAGTVIKVLEQGKNAAFITLGDSMTYSTYGYLLKSVRKLAPHIEICSIPGITSYQAAAARINTPLVEGEESMTLLSGVLGGDKFREISDSADNVVFLKAYKNTGDIVNALDEAGMADKSVGIVRCGLEGEQIITNVNAFQERKPDYWTLIISKKSGHCVESQKKTE</sequence>
<evidence type="ECO:0000313" key="10">
    <source>
        <dbReference type="Proteomes" id="UP000005778"/>
    </source>
</evidence>
<keyword evidence="10" id="KW-1185">Reference proteome</keyword>
<dbReference type="OrthoDB" id="9804789at2"/>
<dbReference type="SUPFAM" id="SSF53790">
    <property type="entry name" value="Tetrapyrrole methylase"/>
    <property type="match status" value="1"/>
</dbReference>
<dbReference type="PANTHER" id="PTHR43467">
    <property type="entry name" value="COBALT-PRECORRIN-2 C(20)-METHYLTRANSFERASE"/>
    <property type="match status" value="1"/>
</dbReference>
<dbReference type="GO" id="GO:0030788">
    <property type="term" value="F:precorrin-2 C20-methyltransferase activity"/>
    <property type="evidence" value="ECO:0007669"/>
    <property type="project" value="InterPro"/>
</dbReference>
<reference evidence="9 10" key="1">
    <citation type="submission" date="2011-09" db="EMBL/GenBank/DDBJ databases">
        <authorList>
            <consortium name="US DOE Joint Genome Institute (JGI-PGF)"/>
            <person name="Lucas S."/>
            <person name="Han J."/>
            <person name="Lapidus A."/>
            <person name="Cheng J.-F."/>
            <person name="Goodwin L."/>
            <person name="Pitluck S."/>
            <person name="Peters L."/>
            <person name="Land M.L."/>
            <person name="Hauser L."/>
            <person name="Orellana R."/>
            <person name="Lovley D."/>
            <person name="Woyke T.J."/>
        </authorList>
    </citation>
    <scope>NUCLEOTIDE SEQUENCE [LARGE SCALE GENOMIC DNA]</scope>
    <source>
        <strain evidence="9 10">2ac9</strain>
    </source>
</reference>
<dbReference type="InterPro" id="IPR012382">
    <property type="entry name" value="CobI/CbiL"/>
</dbReference>
<comment type="similarity">
    <text evidence="2 7">Belongs to the precorrin methyltransferase family.</text>
</comment>
<dbReference type="eggNOG" id="COG2243">
    <property type="taxonomic scope" value="Bacteria"/>
</dbReference>
<dbReference type="InterPro" id="IPR014776">
    <property type="entry name" value="4pyrrole_Mease_sub2"/>
</dbReference>
<evidence type="ECO:0000256" key="4">
    <source>
        <dbReference type="ARBA" id="ARBA00022603"/>
    </source>
</evidence>
<evidence type="ECO:0000256" key="6">
    <source>
        <dbReference type="ARBA" id="ARBA00022691"/>
    </source>
</evidence>
<dbReference type="Pfam" id="PF00590">
    <property type="entry name" value="TP_methylase"/>
    <property type="match status" value="1"/>
</dbReference>
<keyword evidence="5 9" id="KW-0808">Transferase</keyword>
<evidence type="ECO:0000256" key="2">
    <source>
        <dbReference type="ARBA" id="ARBA00005879"/>
    </source>
</evidence>
<keyword evidence="4 9" id="KW-0489">Methyltransferase</keyword>
<dbReference type="Gene3D" id="3.30.950.10">
    <property type="entry name" value="Methyltransferase, Cobalt-precorrin-4 Transmethylase, Domain 2"/>
    <property type="match status" value="1"/>
</dbReference>
<evidence type="ECO:0000256" key="5">
    <source>
        <dbReference type="ARBA" id="ARBA00022679"/>
    </source>
</evidence>
<keyword evidence="3" id="KW-0169">Cobalamin biosynthesis</keyword>
<dbReference type="STRING" id="879212.DespoDRAFT_00901"/>
<evidence type="ECO:0000256" key="7">
    <source>
        <dbReference type="PIRNR" id="PIRNR036427"/>
    </source>
</evidence>
<dbReference type="EMBL" id="CM001488">
    <property type="protein sequence ID" value="EIM62878.1"/>
    <property type="molecule type" value="Genomic_DNA"/>
</dbReference>
<reference evidence="9 10" key="2">
    <citation type="submission" date="2012-02" db="EMBL/GenBank/DDBJ databases">
        <title>Improved High-Quality Draft sequence of Desulfobacter postgatei 2ac9.</title>
        <authorList>
            <consortium name="US DOE Joint Genome Institute"/>
            <person name="Lucas S."/>
            <person name="Han J."/>
            <person name="Lapidus A."/>
            <person name="Cheng J.-F."/>
            <person name="Goodwin L."/>
            <person name="Pitluck S."/>
            <person name="Peters L."/>
            <person name="Ovchinnikova G."/>
            <person name="Held B."/>
            <person name="Detter J.C."/>
            <person name="Han C."/>
            <person name="Tapia R."/>
            <person name="Land M."/>
            <person name="Hauser L."/>
            <person name="Kyrpides N."/>
            <person name="Ivanova N."/>
            <person name="Pagani I."/>
            <person name="Orellana R."/>
            <person name="Lovley D."/>
            <person name="Woyke T."/>
        </authorList>
    </citation>
    <scope>NUCLEOTIDE SEQUENCE [LARGE SCALE GENOMIC DNA]</scope>
    <source>
        <strain evidence="9 10">2ac9</strain>
    </source>
</reference>
<keyword evidence="6" id="KW-0949">S-adenosyl-L-methionine</keyword>
<dbReference type="InterPro" id="IPR035996">
    <property type="entry name" value="4pyrrol_Methylase_sf"/>
</dbReference>
<dbReference type="Proteomes" id="UP000005778">
    <property type="component" value="Chromosome"/>
</dbReference>
<evidence type="ECO:0000256" key="3">
    <source>
        <dbReference type="ARBA" id="ARBA00022573"/>
    </source>
</evidence>
<dbReference type="UniPathway" id="UPA00148"/>
<dbReference type="PANTHER" id="PTHR43467:SF2">
    <property type="entry name" value="COBALT-PRECORRIN-2 C(20)-METHYLTRANSFERASE"/>
    <property type="match status" value="1"/>
</dbReference>
<dbReference type="HOGENOM" id="CLU_076014_2_1_7"/>
<dbReference type="InterPro" id="IPR006364">
    <property type="entry name" value="CobI/CbiL/CobIJ_dom"/>
</dbReference>
<name>I5B065_9BACT</name>
<dbReference type="GO" id="GO:0032259">
    <property type="term" value="P:methylation"/>
    <property type="evidence" value="ECO:0007669"/>
    <property type="project" value="UniProtKB-KW"/>
</dbReference>
<dbReference type="GO" id="GO:0009236">
    <property type="term" value="P:cobalamin biosynthetic process"/>
    <property type="evidence" value="ECO:0007669"/>
    <property type="project" value="UniProtKB-UniRule"/>
</dbReference>
<dbReference type="AlphaFoldDB" id="I5B065"/>
<evidence type="ECO:0000313" key="9">
    <source>
        <dbReference type="EMBL" id="EIM62878.1"/>
    </source>
</evidence>
<proteinExistence type="inferred from homology"/>